<dbReference type="SMART" id="SM00870">
    <property type="entry name" value="Asparaginase"/>
    <property type="match status" value="1"/>
</dbReference>
<evidence type="ECO:0000313" key="6">
    <source>
        <dbReference type="EMBL" id="TBW20817.1"/>
    </source>
</evidence>
<keyword evidence="7" id="KW-1185">Reference proteome</keyword>
<dbReference type="OrthoDB" id="9788068at2"/>
<feature type="domain" description="L-asparaginase N-terminal" evidence="4">
    <location>
        <begin position="2"/>
        <end position="183"/>
    </location>
</feature>
<dbReference type="Pfam" id="PF17763">
    <property type="entry name" value="Asparaginase_C"/>
    <property type="match status" value="1"/>
</dbReference>
<sequence>MRINVIYSGGTIGMIETEAGLAPGADLRGWLNDLVARRPSIGEVTFTEFSTLIDSSNATPADWQALIDALWSACESADGFVILHGTDTLAYASAALSFALQDFGKPVVLTGSQLPIGALDTDAHANVVDSLKAVASGRIDSVALVFGRSVFDGSCASKWSSWSFEGFSSPNAPVLATTGAPWQWNDVERRRHDSFPQVKPYVAQDIVVLDLVPGISAQRVDSVLHPRPSAVILRAYGTGNIPAREQALVDALASAVDDGVEVIVSSQCMQAQVYLGHYEAGYALAQLGAVSAHNMTFEACYAKTVFLLSQGMRGEKFKYWMEKSLSREITNTLRSR</sequence>
<feature type="domain" description="Asparaginase/glutaminase C-terminal" evidence="5">
    <location>
        <begin position="206"/>
        <end position="321"/>
    </location>
</feature>
<comment type="caution">
    <text evidence="6">The sequence shown here is derived from an EMBL/GenBank/DDBJ whole genome shotgun (WGS) entry which is preliminary data.</text>
</comment>
<dbReference type="PROSITE" id="PS51732">
    <property type="entry name" value="ASN_GLN_ASE_3"/>
    <property type="match status" value="1"/>
</dbReference>
<feature type="binding site" evidence="2">
    <location>
        <position position="55"/>
    </location>
    <ligand>
        <name>substrate</name>
    </ligand>
</feature>
<dbReference type="InterPro" id="IPR041725">
    <property type="entry name" value="L-asparaginase_I"/>
</dbReference>
<dbReference type="EMBL" id="SJDT01000008">
    <property type="protein sequence ID" value="TBW20817.1"/>
    <property type="molecule type" value="Genomic_DNA"/>
</dbReference>
<feature type="binding site" evidence="2">
    <location>
        <begin position="86"/>
        <end position="87"/>
    </location>
    <ligand>
        <name>substrate</name>
    </ligand>
</feature>
<dbReference type="AlphaFoldDB" id="A0A4Q9UYT0"/>
<dbReference type="InterPro" id="IPR006034">
    <property type="entry name" value="Asparaginase/glutaminase-like"/>
</dbReference>
<dbReference type="SUPFAM" id="SSF53774">
    <property type="entry name" value="Glutaminase/Asparaginase"/>
    <property type="match status" value="1"/>
</dbReference>
<feature type="active site" evidence="3">
    <location>
        <position position="86"/>
    </location>
</feature>
<evidence type="ECO:0000256" key="3">
    <source>
        <dbReference type="PROSITE-ProRule" id="PRU10100"/>
    </source>
</evidence>
<evidence type="ECO:0000313" key="7">
    <source>
        <dbReference type="Proteomes" id="UP000293036"/>
    </source>
</evidence>
<dbReference type="InterPro" id="IPR040919">
    <property type="entry name" value="Asparaginase_C"/>
</dbReference>
<evidence type="ECO:0000259" key="5">
    <source>
        <dbReference type="Pfam" id="PF17763"/>
    </source>
</evidence>
<dbReference type="PIRSF" id="PIRSF500176">
    <property type="entry name" value="L_ASNase"/>
    <property type="match status" value="1"/>
</dbReference>
<evidence type="ECO:0000256" key="2">
    <source>
        <dbReference type="PIRSR" id="PIRSR001220-2"/>
    </source>
</evidence>
<dbReference type="InterPro" id="IPR036152">
    <property type="entry name" value="Asp/glu_Ase-like_sf"/>
</dbReference>
<dbReference type="GO" id="GO:0004067">
    <property type="term" value="F:asparaginase activity"/>
    <property type="evidence" value="ECO:0007669"/>
    <property type="project" value="UniProtKB-UniRule"/>
</dbReference>
<dbReference type="Proteomes" id="UP000293036">
    <property type="component" value="Unassembled WGS sequence"/>
</dbReference>
<reference evidence="6 7" key="1">
    <citation type="submission" date="2019-02" db="EMBL/GenBank/DDBJ databases">
        <title>Arcanobacterium bovis sp. nov., isolated from the milk of a cow with mastitis.</title>
        <authorList>
            <person name="Sammra O."/>
            <person name="Foster G."/>
            <person name="Hassan A."/>
            <person name="Alssahen M."/>
            <person name="Laemmler C."/>
            <person name="Borowiak M."/>
            <person name="Malorny B."/>
            <person name="Abdulmawjood A."/>
        </authorList>
    </citation>
    <scope>NUCLEOTIDE SEQUENCE [LARGE SCALE GENOMIC DNA]</scope>
    <source>
        <strain evidence="6 7">C605018/01/1</strain>
    </source>
</reference>
<dbReference type="Gene3D" id="3.40.50.40">
    <property type="match status" value="1"/>
</dbReference>
<dbReference type="Pfam" id="PF00710">
    <property type="entry name" value="Asparaginase"/>
    <property type="match status" value="1"/>
</dbReference>
<accession>A0A4Q9UYT0</accession>
<dbReference type="PANTHER" id="PTHR11707">
    <property type="entry name" value="L-ASPARAGINASE"/>
    <property type="match status" value="1"/>
</dbReference>
<dbReference type="CDD" id="cd08963">
    <property type="entry name" value="L-asparaginase_I"/>
    <property type="match status" value="1"/>
</dbReference>
<proteinExistence type="predicted"/>
<organism evidence="6 7">
    <name type="scientific">Arcanobacterium bovis</name>
    <dbReference type="NCBI Taxonomy" id="2529275"/>
    <lineage>
        <taxon>Bacteria</taxon>
        <taxon>Bacillati</taxon>
        <taxon>Actinomycetota</taxon>
        <taxon>Actinomycetes</taxon>
        <taxon>Actinomycetales</taxon>
        <taxon>Actinomycetaceae</taxon>
        <taxon>Arcanobacterium</taxon>
    </lineage>
</organism>
<protein>
    <submittedName>
        <fullName evidence="6">Asparaginase</fullName>
    </submittedName>
</protein>
<dbReference type="PRINTS" id="PR00139">
    <property type="entry name" value="ASNGLNASE"/>
</dbReference>
<dbReference type="PANTHER" id="PTHR11707:SF28">
    <property type="entry name" value="60 KDA LYSOPHOSPHOLIPASE"/>
    <property type="match status" value="1"/>
</dbReference>
<evidence type="ECO:0000256" key="1">
    <source>
        <dbReference type="PIRSR" id="PIRSR001220-1"/>
    </source>
</evidence>
<name>A0A4Q9UYT0_9ACTO</name>
<dbReference type="InterPro" id="IPR027473">
    <property type="entry name" value="L-asparaginase_C"/>
</dbReference>
<dbReference type="SFLD" id="SFLDS00057">
    <property type="entry name" value="Glutaminase/Asparaginase"/>
    <property type="match status" value="1"/>
</dbReference>
<dbReference type="Gene3D" id="3.40.50.1170">
    <property type="entry name" value="L-asparaginase, N-terminal domain"/>
    <property type="match status" value="1"/>
</dbReference>
<dbReference type="PIRSF" id="PIRSF001220">
    <property type="entry name" value="L-ASNase_gatD"/>
    <property type="match status" value="1"/>
</dbReference>
<evidence type="ECO:0000259" key="4">
    <source>
        <dbReference type="Pfam" id="PF00710"/>
    </source>
</evidence>
<dbReference type="InterPro" id="IPR027475">
    <property type="entry name" value="Asparaginase/glutaminase_AS2"/>
</dbReference>
<dbReference type="InterPro" id="IPR027474">
    <property type="entry name" value="L-asparaginase_N"/>
</dbReference>
<feature type="active site" description="O-isoaspartyl threonine intermediate" evidence="1">
    <location>
        <position position="11"/>
    </location>
</feature>
<gene>
    <name evidence="6" type="ORF">EZJ44_08130</name>
</gene>
<dbReference type="InterPro" id="IPR037152">
    <property type="entry name" value="L-asparaginase_N_sf"/>
</dbReference>
<dbReference type="PROSITE" id="PS00917">
    <property type="entry name" value="ASN_GLN_ASE_2"/>
    <property type="match status" value="1"/>
</dbReference>